<dbReference type="KEGG" id="sbf:JCM31447_24070"/>
<accession>A0A4P2VP22</accession>
<name>A0A4P2VP22_FLUSA</name>
<dbReference type="Proteomes" id="UP000291236">
    <property type="component" value="Chromosome"/>
</dbReference>
<keyword evidence="2" id="KW-1185">Reference proteome</keyword>
<evidence type="ECO:0000313" key="2">
    <source>
        <dbReference type="Proteomes" id="UP000291236"/>
    </source>
</evidence>
<gene>
    <name evidence="1" type="ORF">JCM31447_24070</name>
</gene>
<dbReference type="AlphaFoldDB" id="A0A4P2VP22"/>
<dbReference type="EMBL" id="AP019368">
    <property type="protein sequence ID" value="BBH53954.1"/>
    <property type="molecule type" value="Genomic_DNA"/>
</dbReference>
<organism evidence="1 2">
    <name type="scientific">Fluviispira sanaruensis</name>
    <dbReference type="NCBI Taxonomy" id="2493639"/>
    <lineage>
        <taxon>Bacteria</taxon>
        <taxon>Pseudomonadati</taxon>
        <taxon>Bdellovibrionota</taxon>
        <taxon>Oligoflexia</taxon>
        <taxon>Silvanigrellales</taxon>
        <taxon>Silvanigrellaceae</taxon>
        <taxon>Fluviispira</taxon>
    </lineage>
</organism>
<protein>
    <submittedName>
        <fullName evidence="1">Uncharacterized protein</fullName>
    </submittedName>
</protein>
<reference evidence="1 2" key="1">
    <citation type="submission" date="2018-12" db="EMBL/GenBank/DDBJ databases">
        <title>Rubrispira sanarue gen. nov., sp., nov., a member of the order Silvanigrellales, isolated from a brackish lake in Hamamatsu Japan.</title>
        <authorList>
            <person name="Maejima Y."/>
            <person name="Iino T."/>
            <person name="Muraguchi Y."/>
            <person name="Fukuda K."/>
            <person name="Nojiri H."/>
            <person name="Ohkuma M."/>
            <person name="Moriuchi R."/>
            <person name="Dohra H."/>
            <person name="Kimbara K."/>
            <person name="Shintani M."/>
        </authorList>
    </citation>
    <scope>NUCLEOTIDE SEQUENCE [LARGE SCALE GENOMIC DNA]</scope>
    <source>
        <strain evidence="1 2">RF1110005</strain>
    </source>
</reference>
<sequence>MNILDHSKLVDSLLERKTVREFIDETLSGEKLPVLLYLTFGYIHSDSEALSLQRSKAFFKFYK</sequence>
<evidence type="ECO:0000313" key="1">
    <source>
        <dbReference type="EMBL" id="BBH53954.1"/>
    </source>
</evidence>
<proteinExistence type="predicted"/>